<accession>A0A2Z6G9T3</accession>
<keyword evidence="2" id="KW-1185">Reference proteome</keyword>
<name>A0A2Z6G9T3_9PROT</name>
<dbReference type="Proteomes" id="UP000033070">
    <property type="component" value="Chromosome"/>
</dbReference>
<dbReference type="STRING" id="1188319.OYT1_00113"/>
<organism evidence="1 2">
    <name type="scientific">Ferriphaselus amnicola</name>
    <dbReference type="NCBI Taxonomy" id="1188319"/>
    <lineage>
        <taxon>Bacteria</taxon>
        <taxon>Pseudomonadati</taxon>
        <taxon>Pseudomonadota</taxon>
        <taxon>Betaproteobacteria</taxon>
        <taxon>Nitrosomonadales</taxon>
        <taxon>Gallionellaceae</taxon>
        <taxon>Ferriphaselus</taxon>
    </lineage>
</organism>
<protein>
    <submittedName>
        <fullName evidence="1">Uncharacterized protein</fullName>
    </submittedName>
</protein>
<sequence>MSFGTAIDAHATGNEGGADGRLIVLRCFFQGIPIRHLRNHEDEEESFLT</sequence>
<reference evidence="1 2" key="1">
    <citation type="submission" date="2018-06" db="EMBL/GenBank/DDBJ databases">
        <title>OYT1 Genome Sequencing.</title>
        <authorList>
            <person name="Kato S."/>
            <person name="Itoh T."/>
            <person name="Ohkuma M."/>
        </authorList>
    </citation>
    <scope>NUCLEOTIDE SEQUENCE [LARGE SCALE GENOMIC DNA]</scope>
    <source>
        <strain evidence="1 2">OYT1</strain>
    </source>
</reference>
<evidence type="ECO:0000313" key="1">
    <source>
        <dbReference type="EMBL" id="BBE50206.1"/>
    </source>
</evidence>
<dbReference type="EMBL" id="AP018738">
    <property type="protein sequence ID" value="BBE50206.1"/>
    <property type="molecule type" value="Genomic_DNA"/>
</dbReference>
<evidence type="ECO:0000313" key="2">
    <source>
        <dbReference type="Proteomes" id="UP000033070"/>
    </source>
</evidence>
<gene>
    <name evidence="1" type="ORF">OYT1_ch0639</name>
</gene>
<dbReference type="AlphaFoldDB" id="A0A2Z6G9T3"/>
<proteinExistence type="predicted"/>
<dbReference type="KEGG" id="fam:OYT1_ch0639"/>